<dbReference type="Pfam" id="PF05811">
    <property type="entry name" value="DUF842"/>
    <property type="match status" value="1"/>
</dbReference>
<keyword evidence="3" id="KW-1185">Reference proteome</keyword>
<dbReference type="Proteomes" id="UP001190700">
    <property type="component" value="Unassembled WGS sequence"/>
</dbReference>
<name>A0AAE0KVL4_9CHLO</name>
<accession>A0AAE0KVL4</accession>
<dbReference type="EMBL" id="LGRX02016274">
    <property type="protein sequence ID" value="KAK3262352.1"/>
    <property type="molecule type" value="Genomic_DNA"/>
</dbReference>
<evidence type="ECO:0000313" key="2">
    <source>
        <dbReference type="EMBL" id="KAK3262352.1"/>
    </source>
</evidence>
<reference evidence="2 3" key="1">
    <citation type="journal article" date="2015" name="Genome Biol. Evol.">
        <title>Comparative Genomics of a Bacterivorous Green Alga Reveals Evolutionary Causalities and Consequences of Phago-Mixotrophic Mode of Nutrition.</title>
        <authorList>
            <person name="Burns J.A."/>
            <person name="Paasch A."/>
            <person name="Narechania A."/>
            <person name="Kim E."/>
        </authorList>
    </citation>
    <scope>NUCLEOTIDE SEQUENCE [LARGE SCALE GENOMIC DNA]</scope>
    <source>
        <strain evidence="2 3">PLY_AMNH</strain>
    </source>
</reference>
<evidence type="ECO:0000313" key="3">
    <source>
        <dbReference type="Proteomes" id="UP001190700"/>
    </source>
</evidence>
<evidence type="ECO:0000256" key="1">
    <source>
        <dbReference type="ARBA" id="ARBA00009952"/>
    </source>
</evidence>
<dbReference type="PANTHER" id="PTHR21096">
    <property type="entry name" value="PROTEIN FAM136A"/>
    <property type="match status" value="1"/>
</dbReference>
<protein>
    <recommendedName>
        <fullName evidence="4">Protein FAM136A</fullName>
    </recommendedName>
</protein>
<sequence length="137" mass="15347">MAEKFEELQRATERMVEDVVNKVMRPLQKEAFLCSAQCCDSNTSVKGFEQCTTACNGRVQQAEQLVTAEIQGFQARLQRCAQRCQDVMQDRAIDVGNDTRKMQKLQAEGEACIGTCADDFKATLPKIYNKIAAACKR</sequence>
<gene>
    <name evidence="2" type="ORF">CYMTET_28788</name>
</gene>
<comment type="similarity">
    <text evidence="1">Belongs to the FAM136 family.</text>
</comment>
<evidence type="ECO:0008006" key="4">
    <source>
        <dbReference type="Google" id="ProtNLM"/>
    </source>
</evidence>
<dbReference type="PANTHER" id="PTHR21096:SF0">
    <property type="entry name" value="PROTEIN FAM136A"/>
    <property type="match status" value="1"/>
</dbReference>
<dbReference type="InterPro" id="IPR008560">
    <property type="entry name" value="DUF842_euk"/>
</dbReference>
<dbReference type="GO" id="GO:0005737">
    <property type="term" value="C:cytoplasm"/>
    <property type="evidence" value="ECO:0007669"/>
    <property type="project" value="TreeGrafter"/>
</dbReference>
<proteinExistence type="inferred from homology"/>
<comment type="caution">
    <text evidence="2">The sequence shown here is derived from an EMBL/GenBank/DDBJ whole genome shotgun (WGS) entry which is preliminary data.</text>
</comment>
<dbReference type="AlphaFoldDB" id="A0AAE0KVL4"/>
<organism evidence="2 3">
    <name type="scientific">Cymbomonas tetramitiformis</name>
    <dbReference type="NCBI Taxonomy" id="36881"/>
    <lineage>
        <taxon>Eukaryota</taxon>
        <taxon>Viridiplantae</taxon>
        <taxon>Chlorophyta</taxon>
        <taxon>Pyramimonadophyceae</taxon>
        <taxon>Pyramimonadales</taxon>
        <taxon>Pyramimonadaceae</taxon>
        <taxon>Cymbomonas</taxon>
    </lineage>
</organism>